<dbReference type="PANTHER" id="PTHR40267">
    <property type="entry name" value="BLR3294 PROTEIN"/>
    <property type="match status" value="1"/>
</dbReference>
<dbReference type="InterPro" id="IPR053714">
    <property type="entry name" value="Iso_Racemase_Enz_sf"/>
</dbReference>
<sequence length="254" mass="26476">MPPACSTGGVVRPRADDVLGLLASWDGQAERTVRIGMLLPWANVAVEDELPRLGLSHTVFHYTRLVPASRTTAVDAAFWHGLRSAAAGGLDALSPVPLDAVFLACTSAGFPTGPAPPVLPPGVRTAFDALTGVLTHLGVRRIVLATPYPQEVTAAEAAALAAYGIETTAHASLDLADGYPTVTADQIRTLVRHLPSVALRTADAVVLSCTGWHTLPVLAELQQALGVPVFSSTLAMALYAARLAMGAPCEHQPK</sequence>
<protein>
    <recommendedName>
        <fullName evidence="3">Asp/Glu racemase</fullName>
    </recommendedName>
</protein>
<reference evidence="1" key="3">
    <citation type="journal article" date="2021" name="bioRxiv">
        <title>Bilateral symmetry of linear streptomycete chromosomes.</title>
        <authorList>
            <person name="Algora-Gallardo L."/>
            <person name="Schniete J.K."/>
            <person name="Mark D.R."/>
            <person name="Hunter I.S."/>
            <person name="Herron P.R."/>
        </authorList>
    </citation>
    <scope>NUCLEOTIDE SEQUENCE</scope>
    <source>
        <strain evidence="1">ATCC 10970</strain>
    </source>
</reference>
<name>A0A8A1UG66_STRR1</name>
<reference evidence="1" key="1">
    <citation type="submission" date="2012-12" db="EMBL/GenBank/DDBJ databases">
        <authorList>
            <person name="Pethick F.E."/>
            <person name="MacFadyen A.C."/>
            <person name="Tang Z."/>
            <person name="Sangal V."/>
            <person name="Tze-Tze L."/>
            <person name="Chu J."/>
            <person name="Guo M."/>
            <person name="Kirby R."/>
            <person name="Hoskisson P.A."/>
            <person name="Herron P.R."/>
            <person name="Hunter I.S."/>
        </authorList>
    </citation>
    <scope>NUCLEOTIDE SEQUENCE</scope>
    <source>
        <strain evidence="1">ATCC 10970</strain>
    </source>
</reference>
<reference evidence="1" key="2">
    <citation type="submission" date="2020-01" db="EMBL/GenBank/DDBJ databases">
        <authorList>
            <person name="Algora L."/>
            <person name="Schniete J.K."/>
            <person name="MacFadyen A."/>
            <person name="Hoskisson P.A."/>
            <person name="Hunter I.S."/>
            <person name="Herron P.R."/>
        </authorList>
    </citation>
    <scope>NUCLEOTIDE SEQUENCE</scope>
    <source>
        <strain evidence="1">ATCC 10970</strain>
    </source>
</reference>
<evidence type="ECO:0008006" key="3">
    <source>
        <dbReference type="Google" id="ProtNLM"/>
    </source>
</evidence>
<dbReference type="AlphaFoldDB" id="A0A8A1UG66"/>
<dbReference type="Gene3D" id="3.40.50.12500">
    <property type="match status" value="1"/>
</dbReference>
<organism evidence="1 2">
    <name type="scientific">Streptomyces rimosus subsp. rimosus (strain ATCC 10970 / DSM 40260 / JCM 4667 / NRRL 2234)</name>
    <dbReference type="NCBI Taxonomy" id="1265868"/>
    <lineage>
        <taxon>Bacteria</taxon>
        <taxon>Bacillati</taxon>
        <taxon>Actinomycetota</taxon>
        <taxon>Actinomycetes</taxon>
        <taxon>Kitasatosporales</taxon>
        <taxon>Streptomycetaceae</taxon>
        <taxon>Streptomyces</taxon>
    </lineage>
</organism>
<dbReference type="Pfam" id="PF17645">
    <property type="entry name" value="Amdase"/>
    <property type="match status" value="1"/>
</dbReference>
<dbReference type="PANTHER" id="PTHR40267:SF1">
    <property type="entry name" value="BLR3294 PROTEIN"/>
    <property type="match status" value="1"/>
</dbReference>
<gene>
    <name evidence="1" type="ORF">SRIM_000360</name>
</gene>
<proteinExistence type="predicted"/>
<evidence type="ECO:0000313" key="2">
    <source>
        <dbReference type="Proteomes" id="UP000011074"/>
    </source>
</evidence>
<accession>A0A8A1UG66</accession>
<dbReference type="InterPro" id="IPR026286">
    <property type="entry name" value="MaiA/AMDase"/>
</dbReference>
<evidence type="ECO:0000313" key="1">
    <source>
        <dbReference type="EMBL" id="QST78837.1"/>
    </source>
</evidence>
<dbReference type="Proteomes" id="UP000011074">
    <property type="component" value="Chromosome"/>
</dbReference>
<dbReference type="EMBL" id="CP048261">
    <property type="protein sequence ID" value="QST78837.1"/>
    <property type="molecule type" value="Genomic_DNA"/>
</dbReference>